<keyword evidence="8 11" id="KW-1133">Transmembrane helix</keyword>
<evidence type="ECO:0000256" key="10">
    <source>
        <dbReference type="SAM" id="MobiDB-lite"/>
    </source>
</evidence>
<keyword evidence="14" id="KW-1185">Reference proteome</keyword>
<keyword evidence="5" id="KW-0997">Cell inner membrane</keyword>
<feature type="region of interest" description="Disordered" evidence="10">
    <location>
        <begin position="115"/>
        <end position="150"/>
    </location>
</feature>
<keyword evidence="3" id="KW-0813">Transport</keyword>
<evidence type="ECO:0000256" key="8">
    <source>
        <dbReference type="ARBA" id="ARBA00022989"/>
    </source>
</evidence>
<reference evidence="13 14" key="1">
    <citation type="submission" date="2023-02" db="EMBL/GenBank/DDBJ databases">
        <title>Genome sequence of Sphingomonas naphthae.</title>
        <authorList>
            <person name="Kim S."/>
            <person name="Heo J."/>
            <person name="Kwon S.-W."/>
        </authorList>
    </citation>
    <scope>NUCLEOTIDE SEQUENCE [LARGE SCALE GENOMIC DNA]</scope>
    <source>
        <strain evidence="13 14">KACC 18716</strain>
    </source>
</reference>
<dbReference type="PANTHER" id="PTHR33446">
    <property type="entry name" value="PROTEIN TONB-RELATED"/>
    <property type="match status" value="1"/>
</dbReference>
<feature type="compositionally biased region" description="Polar residues" evidence="10">
    <location>
        <begin position="133"/>
        <end position="150"/>
    </location>
</feature>
<dbReference type="NCBIfam" id="TIGR01352">
    <property type="entry name" value="tonB_Cterm"/>
    <property type="match status" value="1"/>
</dbReference>
<comment type="subcellular location">
    <subcellularLocation>
        <location evidence="1">Cell inner membrane</location>
        <topology evidence="1">Single-pass membrane protein</topology>
        <orientation evidence="1">Periplasmic side</orientation>
    </subcellularLocation>
</comment>
<evidence type="ECO:0000256" key="5">
    <source>
        <dbReference type="ARBA" id="ARBA00022519"/>
    </source>
</evidence>
<sequence>MAYVDQPAMSTRKIVSISLVVLLHALIGYAFITGLAMSVVKKVAKDLSVVDVVEEPPPPVEPPPPPPPEQKIEPPPLVSPPPIVSPPQIQAPVIQTVPVAPPPVITPTAPVAPPPPPAPTISKAAAAKGNPGSWVTQDDYPSSSIRNEEQGTTGLTFDVNSQGRIENCRITTSSGSPTLDNAACSLVTRRGRYSPALDAAGNPTGGGTKTLRFTWQLPKD</sequence>
<evidence type="ECO:0000256" key="4">
    <source>
        <dbReference type="ARBA" id="ARBA00022475"/>
    </source>
</evidence>
<evidence type="ECO:0000313" key="13">
    <source>
        <dbReference type="EMBL" id="WCT72557.1"/>
    </source>
</evidence>
<dbReference type="RefSeq" id="WP_273686523.1">
    <property type="nucleotide sequence ID" value="NZ_CP117411.1"/>
</dbReference>
<evidence type="ECO:0000256" key="9">
    <source>
        <dbReference type="ARBA" id="ARBA00023136"/>
    </source>
</evidence>
<evidence type="ECO:0000313" key="14">
    <source>
        <dbReference type="Proteomes" id="UP001220395"/>
    </source>
</evidence>
<protein>
    <submittedName>
        <fullName evidence="13">TonB family protein</fullName>
    </submittedName>
</protein>
<feature type="region of interest" description="Disordered" evidence="10">
    <location>
        <begin position="54"/>
        <end position="80"/>
    </location>
</feature>
<evidence type="ECO:0000256" key="11">
    <source>
        <dbReference type="SAM" id="Phobius"/>
    </source>
</evidence>
<feature type="compositionally biased region" description="Pro residues" evidence="10">
    <location>
        <begin position="55"/>
        <end position="80"/>
    </location>
</feature>
<evidence type="ECO:0000256" key="2">
    <source>
        <dbReference type="ARBA" id="ARBA00006555"/>
    </source>
</evidence>
<evidence type="ECO:0000259" key="12">
    <source>
        <dbReference type="PROSITE" id="PS52015"/>
    </source>
</evidence>
<accession>A0ABY7TH58</accession>
<dbReference type="InterPro" id="IPR006260">
    <property type="entry name" value="TonB/TolA_C"/>
</dbReference>
<dbReference type="Proteomes" id="UP001220395">
    <property type="component" value="Chromosome"/>
</dbReference>
<dbReference type="SUPFAM" id="SSF74653">
    <property type="entry name" value="TolA/TonB C-terminal domain"/>
    <property type="match status" value="1"/>
</dbReference>
<dbReference type="PROSITE" id="PS52015">
    <property type="entry name" value="TONB_CTD"/>
    <property type="match status" value="1"/>
</dbReference>
<dbReference type="EMBL" id="CP117411">
    <property type="protein sequence ID" value="WCT72557.1"/>
    <property type="molecule type" value="Genomic_DNA"/>
</dbReference>
<name>A0ABY7TH58_9SPHN</name>
<dbReference type="InterPro" id="IPR037682">
    <property type="entry name" value="TonB_C"/>
</dbReference>
<feature type="domain" description="TonB C-terminal" evidence="12">
    <location>
        <begin position="125"/>
        <end position="220"/>
    </location>
</feature>
<keyword evidence="9 11" id="KW-0472">Membrane</keyword>
<organism evidence="13 14">
    <name type="scientific">Sphingomonas naphthae</name>
    <dbReference type="NCBI Taxonomy" id="1813468"/>
    <lineage>
        <taxon>Bacteria</taxon>
        <taxon>Pseudomonadati</taxon>
        <taxon>Pseudomonadota</taxon>
        <taxon>Alphaproteobacteria</taxon>
        <taxon>Sphingomonadales</taxon>
        <taxon>Sphingomonadaceae</taxon>
        <taxon>Sphingomonas</taxon>
    </lineage>
</organism>
<gene>
    <name evidence="13" type="ORF">PQ455_13035</name>
</gene>
<evidence type="ECO:0000256" key="3">
    <source>
        <dbReference type="ARBA" id="ARBA00022448"/>
    </source>
</evidence>
<keyword evidence="4" id="KW-1003">Cell membrane</keyword>
<feature type="transmembrane region" description="Helical" evidence="11">
    <location>
        <begin position="14"/>
        <end position="37"/>
    </location>
</feature>
<keyword evidence="6 11" id="KW-0812">Transmembrane</keyword>
<proteinExistence type="inferred from homology"/>
<evidence type="ECO:0000256" key="6">
    <source>
        <dbReference type="ARBA" id="ARBA00022692"/>
    </source>
</evidence>
<evidence type="ECO:0000256" key="1">
    <source>
        <dbReference type="ARBA" id="ARBA00004383"/>
    </source>
</evidence>
<dbReference type="InterPro" id="IPR051045">
    <property type="entry name" value="TonB-dependent_transducer"/>
</dbReference>
<keyword evidence="7" id="KW-0653">Protein transport</keyword>
<dbReference type="Pfam" id="PF03544">
    <property type="entry name" value="TonB_C"/>
    <property type="match status" value="1"/>
</dbReference>
<evidence type="ECO:0000256" key="7">
    <source>
        <dbReference type="ARBA" id="ARBA00022927"/>
    </source>
</evidence>
<dbReference type="PANTHER" id="PTHR33446:SF2">
    <property type="entry name" value="PROTEIN TONB"/>
    <property type="match status" value="1"/>
</dbReference>
<comment type="similarity">
    <text evidence="2">Belongs to the TonB family.</text>
</comment>
<dbReference type="Gene3D" id="3.30.1150.10">
    <property type="match status" value="1"/>
</dbReference>